<dbReference type="InterPro" id="IPR036772">
    <property type="entry name" value="SRCR-like_dom_sf"/>
</dbReference>
<feature type="repeat" description="RCC1" evidence="11">
    <location>
        <begin position="440"/>
        <end position="499"/>
    </location>
</feature>
<dbReference type="PROSITE" id="PS50287">
    <property type="entry name" value="SRCR_2"/>
    <property type="match status" value="1"/>
</dbReference>
<feature type="compositionally biased region" description="Basic and acidic residues" evidence="12">
    <location>
        <begin position="2809"/>
        <end position="2832"/>
    </location>
</feature>
<keyword evidence="10" id="KW-0325">Glycoprotein</keyword>
<dbReference type="SUPFAM" id="SSF117281">
    <property type="entry name" value="Kelch motif"/>
    <property type="match status" value="1"/>
</dbReference>
<dbReference type="InterPro" id="IPR011641">
    <property type="entry name" value="Tyr-kin_ephrin_A/B_rcpt-like"/>
</dbReference>
<keyword evidence="2" id="KW-0880">Kelch repeat</keyword>
<feature type="compositionally biased region" description="Basic and acidic residues" evidence="12">
    <location>
        <begin position="3289"/>
        <end position="3316"/>
    </location>
</feature>
<evidence type="ECO:0000256" key="12">
    <source>
        <dbReference type="SAM" id="MobiDB-lite"/>
    </source>
</evidence>
<keyword evidence="7 13" id="KW-1133">Transmembrane helix</keyword>
<feature type="domain" description="MAM" evidence="15">
    <location>
        <begin position="778"/>
        <end position="904"/>
    </location>
</feature>
<dbReference type="GO" id="GO:0016020">
    <property type="term" value="C:membrane"/>
    <property type="evidence" value="ECO:0007669"/>
    <property type="project" value="UniProtKB-SubCell"/>
</dbReference>
<dbReference type="Gene3D" id="2.60.120.200">
    <property type="match status" value="2"/>
</dbReference>
<evidence type="ECO:0000256" key="3">
    <source>
        <dbReference type="ARBA" id="ARBA00022658"/>
    </source>
</evidence>
<dbReference type="Pfam" id="PF25390">
    <property type="entry name" value="WD40_RLD"/>
    <property type="match status" value="2"/>
</dbReference>
<dbReference type="SMART" id="SM00202">
    <property type="entry name" value="SR"/>
    <property type="match status" value="1"/>
</dbReference>
<evidence type="ECO:0000256" key="13">
    <source>
        <dbReference type="SAM" id="Phobius"/>
    </source>
</evidence>
<evidence type="ECO:0000313" key="17">
    <source>
        <dbReference type="EMBL" id="CAE7559070.1"/>
    </source>
</evidence>
<evidence type="ECO:0000256" key="5">
    <source>
        <dbReference type="ARBA" id="ARBA00022729"/>
    </source>
</evidence>
<evidence type="ECO:0000256" key="9">
    <source>
        <dbReference type="ARBA" id="ARBA00023157"/>
    </source>
</evidence>
<dbReference type="InterPro" id="IPR013320">
    <property type="entry name" value="ConA-like_dom_sf"/>
</dbReference>
<dbReference type="SUPFAM" id="SSF50985">
    <property type="entry name" value="RCC1/BLIP-II"/>
    <property type="match status" value="3"/>
</dbReference>
<feature type="region of interest" description="Disordered" evidence="12">
    <location>
        <begin position="3287"/>
        <end position="3338"/>
    </location>
</feature>
<dbReference type="SUPFAM" id="SSF49899">
    <property type="entry name" value="Concanavalin A-like lectins/glucanases"/>
    <property type="match status" value="2"/>
</dbReference>
<feature type="repeat" description="RCC1" evidence="11">
    <location>
        <begin position="1173"/>
        <end position="1231"/>
    </location>
</feature>
<evidence type="ECO:0000256" key="4">
    <source>
        <dbReference type="ARBA" id="ARBA00022692"/>
    </source>
</evidence>
<dbReference type="InterPro" id="IPR000998">
    <property type="entry name" value="MAM_dom"/>
</dbReference>
<evidence type="ECO:0000256" key="1">
    <source>
        <dbReference type="ARBA" id="ARBA00004167"/>
    </source>
</evidence>
<feature type="chain" id="PRO_5032947044" evidence="14">
    <location>
        <begin position="24"/>
        <end position="3338"/>
    </location>
</feature>
<dbReference type="SUPFAM" id="SSF56487">
    <property type="entry name" value="SRCR-like"/>
    <property type="match status" value="1"/>
</dbReference>
<feature type="repeat" description="RCC1" evidence="11">
    <location>
        <begin position="500"/>
        <end position="562"/>
    </location>
</feature>
<dbReference type="Gene3D" id="3.10.250.10">
    <property type="entry name" value="SRCR-like domain"/>
    <property type="match status" value="1"/>
</dbReference>
<keyword evidence="5 14" id="KW-0732">Signal</keyword>
<evidence type="ECO:0000259" key="15">
    <source>
        <dbReference type="PROSITE" id="PS50060"/>
    </source>
</evidence>
<keyword evidence="4 13" id="KW-0812">Transmembrane</keyword>
<feature type="repeat" description="RCC1" evidence="11">
    <location>
        <begin position="1289"/>
        <end position="1346"/>
    </location>
</feature>
<feature type="signal peptide" evidence="14">
    <location>
        <begin position="1"/>
        <end position="23"/>
    </location>
</feature>
<keyword evidence="8 13" id="KW-0472">Membrane</keyword>
<feature type="repeat" description="RCC1" evidence="11">
    <location>
        <begin position="382"/>
        <end position="439"/>
    </location>
</feature>
<proteinExistence type="predicted"/>
<dbReference type="Proteomes" id="UP000604046">
    <property type="component" value="Unassembled WGS sequence"/>
</dbReference>
<dbReference type="EMBL" id="CAJNDS010002661">
    <property type="protein sequence ID" value="CAE7559070.1"/>
    <property type="molecule type" value="Genomic_DNA"/>
</dbReference>
<feature type="region of interest" description="Disordered" evidence="12">
    <location>
        <begin position="2809"/>
        <end position="2833"/>
    </location>
</feature>
<reference evidence="17" key="1">
    <citation type="submission" date="2021-02" db="EMBL/GenBank/DDBJ databases">
        <authorList>
            <person name="Dougan E. K."/>
            <person name="Rhodes N."/>
            <person name="Thang M."/>
            <person name="Chan C."/>
        </authorList>
    </citation>
    <scope>NUCLEOTIDE SEQUENCE</scope>
</reference>
<feature type="repeat" description="RCC1" evidence="11">
    <location>
        <begin position="266"/>
        <end position="324"/>
    </location>
</feature>
<dbReference type="Gene3D" id="2.120.10.80">
    <property type="entry name" value="Kelch-type beta propeller"/>
    <property type="match status" value="2"/>
</dbReference>
<protein>
    <submittedName>
        <fullName evidence="17">UVR8 protein</fullName>
    </submittedName>
</protein>
<dbReference type="PANTHER" id="PTHR45982">
    <property type="entry name" value="REGULATOR OF CHROMOSOME CONDENSATION"/>
    <property type="match status" value="1"/>
</dbReference>
<dbReference type="GO" id="GO:0005085">
    <property type="term" value="F:guanyl-nucleotide exchange factor activity"/>
    <property type="evidence" value="ECO:0007669"/>
    <property type="project" value="TreeGrafter"/>
</dbReference>
<feature type="repeat" description="RCC1" evidence="11">
    <location>
        <begin position="325"/>
        <end position="381"/>
    </location>
</feature>
<feature type="transmembrane region" description="Helical" evidence="13">
    <location>
        <begin position="3067"/>
        <end position="3087"/>
    </location>
</feature>
<dbReference type="FunFam" id="3.10.250.10:FF:000016">
    <property type="entry name" value="Scavenger receptor cysteine-rich protein type 12"/>
    <property type="match status" value="1"/>
</dbReference>
<name>A0A812U8C8_9DINO</name>
<evidence type="ECO:0000256" key="8">
    <source>
        <dbReference type="ARBA" id="ARBA00023136"/>
    </source>
</evidence>
<accession>A0A812U8C8</accession>
<dbReference type="GO" id="GO:0005737">
    <property type="term" value="C:cytoplasm"/>
    <property type="evidence" value="ECO:0007669"/>
    <property type="project" value="TreeGrafter"/>
</dbReference>
<feature type="repeat" description="RCC1" evidence="11">
    <location>
        <begin position="1407"/>
        <end position="1469"/>
    </location>
</feature>
<evidence type="ECO:0000256" key="11">
    <source>
        <dbReference type="PROSITE-ProRule" id="PRU00235"/>
    </source>
</evidence>
<dbReference type="PROSITE" id="PS50060">
    <property type="entry name" value="MAM_2"/>
    <property type="match status" value="1"/>
</dbReference>
<evidence type="ECO:0000259" key="16">
    <source>
        <dbReference type="PROSITE" id="PS50287"/>
    </source>
</evidence>
<evidence type="ECO:0000256" key="14">
    <source>
        <dbReference type="SAM" id="SignalP"/>
    </source>
</evidence>
<evidence type="ECO:0000256" key="6">
    <source>
        <dbReference type="ARBA" id="ARBA00022737"/>
    </source>
</evidence>
<dbReference type="SMART" id="SM01411">
    <property type="entry name" value="Ephrin_rec_like"/>
    <property type="match status" value="5"/>
</dbReference>
<dbReference type="InterPro" id="IPR009091">
    <property type="entry name" value="RCC1/BLIP-II"/>
</dbReference>
<dbReference type="InterPro" id="IPR009030">
    <property type="entry name" value="Growth_fac_rcpt_cys_sf"/>
</dbReference>
<comment type="subcellular location">
    <subcellularLocation>
        <location evidence="1">Membrane</location>
        <topology evidence="1">Single-pass membrane protein</topology>
    </subcellularLocation>
</comment>
<dbReference type="Pfam" id="PF07699">
    <property type="entry name" value="Ephrin_rec_like"/>
    <property type="match status" value="1"/>
</dbReference>
<dbReference type="PANTHER" id="PTHR45982:SF1">
    <property type="entry name" value="REGULATOR OF CHROMOSOME CONDENSATION"/>
    <property type="match status" value="1"/>
</dbReference>
<evidence type="ECO:0000256" key="2">
    <source>
        <dbReference type="ARBA" id="ARBA00022441"/>
    </source>
</evidence>
<dbReference type="PRINTS" id="PR00633">
    <property type="entry name" value="RCCNDNSATION"/>
</dbReference>
<gene>
    <name evidence="17" type="primary">UVR8</name>
    <name evidence="17" type="ORF">SNAT2548_LOCUS31488</name>
</gene>
<feature type="transmembrane region" description="Helical" evidence="13">
    <location>
        <begin position="2932"/>
        <end position="2955"/>
    </location>
</feature>
<feature type="repeat" description="RCC1" evidence="11">
    <location>
        <begin position="1232"/>
        <end position="1288"/>
    </location>
</feature>
<organism evidence="17 18">
    <name type="scientific">Symbiodinium natans</name>
    <dbReference type="NCBI Taxonomy" id="878477"/>
    <lineage>
        <taxon>Eukaryota</taxon>
        <taxon>Sar</taxon>
        <taxon>Alveolata</taxon>
        <taxon>Dinophyceae</taxon>
        <taxon>Suessiales</taxon>
        <taxon>Symbiodiniaceae</taxon>
        <taxon>Symbiodinium</taxon>
    </lineage>
</organism>
<dbReference type="Gene3D" id="2.10.50.10">
    <property type="entry name" value="Tumor Necrosis Factor Receptor, subunit A, domain 2"/>
    <property type="match status" value="2"/>
</dbReference>
<comment type="caution">
    <text evidence="17">The sequence shown here is derived from an EMBL/GenBank/DDBJ whole genome shotgun (WGS) entry which is preliminary data.</text>
</comment>
<dbReference type="InterPro" id="IPR051553">
    <property type="entry name" value="Ran_GTPase-activating"/>
</dbReference>
<feature type="repeat" description="RCC1" evidence="11">
    <location>
        <begin position="1347"/>
        <end position="1406"/>
    </location>
</feature>
<feature type="transmembrane region" description="Helical" evidence="13">
    <location>
        <begin position="2646"/>
        <end position="2671"/>
    </location>
</feature>
<dbReference type="InterPro" id="IPR000408">
    <property type="entry name" value="Reg_chr_condens"/>
</dbReference>
<dbReference type="Pfam" id="PF13540">
    <property type="entry name" value="RCC1_2"/>
    <property type="match status" value="1"/>
</dbReference>
<dbReference type="InterPro" id="IPR058923">
    <property type="entry name" value="RCC1-like_dom"/>
</dbReference>
<keyword evidence="9" id="KW-1015">Disulfide bond</keyword>
<keyword evidence="18" id="KW-1185">Reference proteome</keyword>
<evidence type="ECO:0000313" key="18">
    <source>
        <dbReference type="Proteomes" id="UP000604046"/>
    </source>
</evidence>
<dbReference type="InterPro" id="IPR001190">
    <property type="entry name" value="SRCR"/>
</dbReference>
<dbReference type="SUPFAM" id="SSF57184">
    <property type="entry name" value="Growth factor receptor domain"/>
    <property type="match status" value="2"/>
</dbReference>
<keyword evidence="3" id="KW-0344">Guanine-nucleotide releasing factor</keyword>
<dbReference type="OrthoDB" id="410989at2759"/>
<evidence type="ECO:0000256" key="10">
    <source>
        <dbReference type="ARBA" id="ARBA00023180"/>
    </source>
</evidence>
<keyword evidence="6" id="KW-0677">Repeat</keyword>
<sequence length="3338" mass="355575">MSLPLWRQFFRMCTLSLLGPADAVEFVDLRCKFDADTCGWTSPSKARACVSRAWDLHGPRPDDPPSHDIVQYAGAELDGLNEAAILESPRFKESKDVKRLSFMLLSNMDGSLRLEYWSSESWHEIWSTQSLQLGSGPTVSLQIPAEALALRFVAKGVGRVAIADFHTTAATGIDSDTDAPRQLSNGLVHLSSLCAGEYHTCAVHAGTGEVKCFGYNDQGQLGQGTVASLGDDPGEMGSNLPPVDLNGAQAIQVACHRHSCAVLQGGSLVCWGVNDYGQLGQGHRDSIGDDPGEMGSQQPIDLGTGAEVVQAVAAGYHTCALLRSGAVKCWGWGAVLGLGDSTDRGGSGGQMGDALPAVDLGNVTVMRLSAGSTHTCALLEGGAVKCWGDGAYGKLGQGSTATIGDNFGEMGEALSPVDLRLPAIQVTAAVDHSCALLEDGTAACWGDGQYAQTGQGSPEALGDEPGELGAQLAAVRLGAGFEAVSLAAAGWHTCAVLQDASLKCWGYSENGRLGLGQLTAADLNLGDRPEEMGDALPVLDLGELAVKLLAAGRRHNCVLLSDHAVRCWGRGVEGQLGTGSGQDVGDNAGEMGAALLPADLFALDGWIPGTDSYEIVSCGFEVDACGWIANSQAAWRIHSNNSGTLPGSFEGIGYLVAEKPDQDGVYYAYYKVLVLQSPAFSAGNTTVRLLHFCYQILGEGRLEVSALGLAGWAKIWSSGRDGLAEALAWREVVISLPVDAISLRFEGVGSGFGSVPSALALDSVRTGSQVPMVDFWDLSCDFEAGGCPWFESLESGNGSSSYGSWQRLSGSFGDGDWCLQAGPGPAGSASEQAFLLDSFPFQPKPVMVLTFAYQLVGSARLEVHFRTQDAGWEGLFASEMGSPGPAWQQKSLNVPAGTTALRFTAFTIGSDLLRLDSITAAVPRLEDIACGLEVEGGAAGFEVEAGSCGWIVASNTVAGNYYGSRLGLENNSGPFSILQAGRGSTLILLVTACISLLSLPVAYQVTSPASSPVEAPAYMRFTYMMEGGSLQLEFQSSGRWWKLWSRSGHNPAISGVQEEKIELPGGTQALRFTALATRVSLGQLDAWVAPAARVLPVVSLCAGEYHTCAVHAGSGEVKCFGYSDQGQLGQGITTRLGDDPGEMGSNLPPVDLNGAQAIQVACHRHSCAVLQGGSLVCWGVNDYGQLGQGHRDSIGDDPGEMGSQQPIDLGTGAEVVQAVAAEYHTCALLRSGAVKCWGWGAVLGLGDSTDRGGSGGQMGDALPAVDLGNAAVMQLSAGSTHTCALLEGGAVKCWGDGAYGKLGQGSTATIGDNFGEMGEALSPVDLRLPAIQVTAAVDHSCALLEDGTAACWGDGQYAQTGQGSPEALGDEPGELGAQLAAVRLGAGFEAVSLAAAGWHTCAVLQDASLKCWGYSENGRLGLGQLTAADLNLGDRPEEMGDALPALDLCELAVKLLAAGRRHNCVLLSDHTVRCWGRGVEGQLGTGRANDIGVELSEMGDALIPVNIFPQTLTALEKLRIAGSSRLSGPIEILYGGAWGLVCDDGWDDAAARLACRELEFGGGTAISLDAGAGDVLADGVQCLGTEVGLRNCTFHGWGNHDCTFREAAGLSCTPWADLTEGVGPESREAHSMVWDPETRSALLFGGSATGRFHYFADLWRYDRATKTWSELSASPGRRSGHSAVWDQASRSMLIFGGHYIGRYYNELWAFRVESGQWAQLRPSTSLPAARRGHSAVLDPAMREMLIFGGEHGLTLDDLQRYSLEANSWAVSTASGPQRRSQHVAVWDPVTRSMLVHGGWSGSEYLQDLHAYDWWADAWTELLPASKPTARGGHAAAWDPRSRSMFVFAGVQNISSPLTSLTSLTSDLNYDLNIHVYSTLTNTWVQATVPQDRPSARTAHAMLLDAESSELLMFGGYNSSYLGILAPRDLWRFAIEPVESLVASCQRGQACVVDTGRNLSGWQLTIRDTCMHPASIEGLPVPAADTVDGYKFDFAMNEEASAAPLLAAPGMYRACLCRPDAFPLCSHSLPLNSTLGFFVAEGPYMNQSWQCHLGYHCNIAKWQGVGISVNDSLVAVPAAQCGGDKSTQAFGQRPILISFDSSSSSFSLDLGYVDSQVPEAVHLCWCPASRPCSFAEHRAFALHLEILCPPGSYQVGAVCQECPEGHYCEGKEIFSCPTSSFANRGSSEVTDCACLIGFYWVVESHTCVSCPYGSSTAQAGATSIASCFCLPDFVSTQPEDPSVCECGPGFGFDVRRGVCDACPTGAYKEVVGNSLCSSCPADTSTLQLASRSASDCLCRPGLFRDAGRCVECREGFFCNGTGVEFPCQAGAISTRQARSVDECICMEGWYRSLSGEASESSCELCPRGRYKEAVGDDGFCTLQCPANADSEPGSTARTECFCEPDHFAELDSRGVLSRCASCATLPNLHCPGGFGKSVGNQTHAMPVAKPGFFQTGVVTVYKCSVMTEDGTSACLGGEGNRCAEGSAGMLCAECPANWARERFQSPCQPCPTSQALPEVVSAILADVTMNAAISFVIASMAATDAVRRSGKLHTSMIRMGTQWVAACSVLTVFQLDQVRLLGFPESSGPSGSSSLLAWPASVRAAMVSFFQFLSLGQTVVSVKSAIHCYAQEVLPVDPAAPTWFLGLYYLCLPLLVIVAIVLLSSAVVYVLVPLGQHFGLAFNQVARRQKKREAARRRLCSAVEDGLSKAGLGWEDLVQSGALDISLAQLHEAAHQPDAFLRNAVASSPSLLAKALDARAAASNQEACARELAELAEQSEVHFTDLATSEGFEDLETFLADAYEKLKAARRAQSDGRQDGRGSNRRSSEEAFSSRKQINKTYDLDLDATMDSLDFGLFDSRPRWFDLVHQSVPVVWTGLVYLWPVLLSGFLRMLWCVPIPEDGEESVIFTYRLLPSPEIQCWADPHFPSALTAVVGLLVWCAGIPGLLALRLLFLADRQSPGNFRKYGFFIQGYEAKYWWWDIIVKRLDVGVMMLITYTSVVPTPEGKLLCYPVLSGLQLCLAAWIAPFTNEQAGVLDVLEVALQISRFLLFSTVVALMVLSPSHLATAGLAVAVLVLLMAAGAYLVVHVASQIFRDARALRGSGVRRGNALMKFIGSVKDCVLNAAVPLFKQAEEENVRLTWSFDQGVMTTVRPSPLPRTGCWRMWMFLRRLRAEVLRTSAHYQHAVLLKASGEFTAFCLAELKQTGLPFECLGILCRLATANQRLPNQIVKTRIAEVWSMHMSSLADEPGPKTCTPQDFERAMMRLSQMPLEDAVRLVQEAARLRRKDSKDPELLSHEVKTSDEAKGGDEADALRDSPLADDLGAPGTPSDEVSVYM</sequence>
<dbReference type="InterPro" id="IPR056737">
    <property type="entry name" value="Beta-prop_ATRN-MKLN-like"/>
</dbReference>
<feature type="transmembrane region" description="Helical" evidence="13">
    <location>
        <begin position="3041"/>
        <end position="3060"/>
    </location>
</feature>
<dbReference type="PROSITE" id="PS50012">
    <property type="entry name" value="RCC1_3"/>
    <property type="match status" value="10"/>
</dbReference>
<feature type="domain" description="SRCR" evidence="16">
    <location>
        <begin position="1518"/>
        <end position="1613"/>
    </location>
</feature>
<evidence type="ECO:0000256" key="7">
    <source>
        <dbReference type="ARBA" id="ARBA00022989"/>
    </source>
</evidence>
<dbReference type="PRINTS" id="PR00258">
    <property type="entry name" value="SPERACTRCPTR"/>
</dbReference>
<feature type="transmembrane region" description="Helical" evidence="13">
    <location>
        <begin position="2870"/>
        <end position="2894"/>
    </location>
</feature>
<dbReference type="Pfam" id="PF00530">
    <property type="entry name" value="SRCR"/>
    <property type="match status" value="1"/>
</dbReference>
<dbReference type="InterPro" id="IPR015915">
    <property type="entry name" value="Kelch-typ_b-propeller"/>
</dbReference>
<dbReference type="Pfam" id="PF24981">
    <property type="entry name" value="Beta-prop_ATRN-LZTR1"/>
    <property type="match status" value="1"/>
</dbReference>
<dbReference type="Gene3D" id="2.130.10.30">
    <property type="entry name" value="Regulator of chromosome condensation 1/beta-lactamase-inhibitor protein II"/>
    <property type="match status" value="4"/>
</dbReference>